<evidence type="ECO:0000256" key="7">
    <source>
        <dbReference type="ARBA" id="ARBA00047899"/>
    </source>
</evidence>
<dbReference type="Gene3D" id="3.30.200.20">
    <property type="entry name" value="Phosphorylase Kinase, domain 1"/>
    <property type="match status" value="2"/>
</dbReference>
<evidence type="ECO:0000256" key="6">
    <source>
        <dbReference type="ARBA" id="ARBA00022840"/>
    </source>
</evidence>
<dbReference type="InterPro" id="IPR000719">
    <property type="entry name" value="Prot_kinase_dom"/>
</dbReference>
<accession>A0A915ERJ9</accession>
<evidence type="ECO:0000256" key="2">
    <source>
        <dbReference type="ARBA" id="ARBA00022527"/>
    </source>
</evidence>
<feature type="region of interest" description="Disordered" evidence="9">
    <location>
        <begin position="52"/>
        <end position="71"/>
    </location>
</feature>
<dbReference type="InterPro" id="IPR011009">
    <property type="entry name" value="Kinase-like_dom_sf"/>
</dbReference>
<dbReference type="Proteomes" id="UP000887574">
    <property type="component" value="Unplaced"/>
</dbReference>
<dbReference type="SUPFAM" id="SSF56112">
    <property type="entry name" value="Protein kinase-like (PK-like)"/>
    <property type="match status" value="1"/>
</dbReference>
<dbReference type="GO" id="GO:0050684">
    <property type="term" value="P:regulation of mRNA processing"/>
    <property type="evidence" value="ECO:0007669"/>
    <property type="project" value="TreeGrafter"/>
</dbReference>
<feature type="compositionally biased region" description="Acidic residues" evidence="9">
    <location>
        <begin position="52"/>
        <end position="61"/>
    </location>
</feature>
<name>A0A915ERJ9_9BILA</name>
<evidence type="ECO:0000256" key="4">
    <source>
        <dbReference type="ARBA" id="ARBA00022741"/>
    </source>
</evidence>
<feature type="domain" description="Protein kinase" evidence="10">
    <location>
        <begin position="1"/>
        <end position="347"/>
    </location>
</feature>
<keyword evidence="5" id="KW-0418">Kinase</keyword>
<keyword evidence="4" id="KW-0547">Nucleotide-binding</keyword>
<evidence type="ECO:0000256" key="8">
    <source>
        <dbReference type="ARBA" id="ARBA00048679"/>
    </source>
</evidence>
<organism evidence="11 12">
    <name type="scientific">Ditylenchus dipsaci</name>
    <dbReference type="NCBI Taxonomy" id="166011"/>
    <lineage>
        <taxon>Eukaryota</taxon>
        <taxon>Metazoa</taxon>
        <taxon>Ecdysozoa</taxon>
        <taxon>Nematoda</taxon>
        <taxon>Chromadorea</taxon>
        <taxon>Rhabditida</taxon>
        <taxon>Tylenchina</taxon>
        <taxon>Tylenchomorpha</taxon>
        <taxon>Sphaerularioidea</taxon>
        <taxon>Anguinidae</taxon>
        <taxon>Anguininae</taxon>
        <taxon>Ditylenchus</taxon>
    </lineage>
</organism>
<evidence type="ECO:0000313" key="11">
    <source>
        <dbReference type="Proteomes" id="UP000887574"/>
    </source>
</evidence>
<keyword evidence="11" id="KW-1185">Reference proteome</keyword>
<dbReference type="EC" id="2.7.11.1" evidence="1"/>
<dbReference type="WBParaSite" id="jg8578">
    <property type="protein sequence ID" value="jg8578"/>
    <property type="gene ID" value="jg8578"/>
</dbReference>
<dbReference type="PROSITE" id="PS50011">
    <property type="entry name" value="PROTEIN_KINASE_DOM"/>
    <property type="match status" value="1"/>
</dbReference>
<dbReference type="AlphaFoldDB" id="A0A915ERJ9"/>
<protein>
    <recommendedName>
        <fullName evidence="1">non-specific serine/threonine protein kinase</fullName>
        <ecNumber evidence="1">2.7.11.1</ecNumber>
    </recommendedName>
</protein>
<dbReference type="GO" id="GO:0005634">
    <property type="term" value="C:nucleus"/>
    <property type="evidence" value="ECO:0007669"/>
    <property type="project" value="TreeGrafter"/>
</dbReference>
<sequence>MFSAKENEFGESEEQVDCHSIEAFTKPRASVSAPNVSSSAVELSMYHYPEEFQYDQEDKEDQESAKDYKKGGYHPVQLGNVFYGRYEVTKSLAGDISLPFGKAALDEIKFLEETRNRDPAHYGYPFVVLLYNKFNISGVNGAHCCLVFEQLVLKGLAYLHKCRIIHTDMKPENVLLLSGNNLDLLQVKIADLGNACWTYRHFSEDIQTRQYRSPEVILAAGYGTSADIWSTACMAFELATGDYLFEPKSGASYSKDEDHLALFIELLGDIPSSVFKKGQDWRKFFHKTGRLLHISELKMWTLKEVLKEKYLWNKEEAELFSSFLLPMLAYEQSRRATAEECLGHALMKEFPEAE</sequence>
<dbReference type="InterPro" id="IPR051334">
    <property type="entry name" value="SRPK"/>
</dbReference>
<dbReference type="Pfam" id="PF00069">
    <property type="entry name" value="Pkinase"/>
    <property type="match status" value="1"/>
</dbReference>
<dbReference type="Gene3D" id="1.10.510.10">
    <property type="entry name" value="Transferase(Phosphotransferase) domain 1"/>
    <property type="match status" value="2"/>
</dbReference>
<keyword evidence="6" id="KW-0067">ATP-binding</keyword>
<comment type="catalytic activity">
    <reaction evidence="7">
        <text>L-threonyl-[protein] + ATP = O-phospho-L-threonyl-[protein] + ADP + H(+)</text>
        <dbReference type="Rhea" id="RHEA:46608"/>
        <dbReference type="Rhea" id="RHEA-COMP:11060"/>
        <dbReference type="Rhea" id="RHEA-COMP:11605"/>
        <dbReference type="ChEBI" id="CHEBI:15378"/>
        <dbReference type="ChEBI" id="CHEBI:30013"/>
        <dbReference type="ChEBI" id="CHEBI:30616"/>
        <dbReference type="ChEBI" id="CHEBI:61977"/>
        <dbReference type="ChEBI" id="CHEBI:456216"/>
        <dbReference type="EC" id="2.7.11.1"/>
    </reaction>
</comment>
<dbReference type="GO" id="GO:0000245">
    <property type="term" value="P:spliceosomal complex assembly"/>
    <property type="evidence" value="ECO:0007669"/>
    <property type="project" value="TreeGrafter"/>
</dbReference>
<dbReference type="PROSITE" id="PS00108">
    <property type="entry name" value="PROTEIN_KINASE_ST"/>
    <property type="match status" value="1"/>
</dbReference>
<evidence type="ECO:0000313" key="12">
    <source>
        <dbReference type="WBParaSite" id="jg8578"/>
    </source>
</evidence>
<dbReference type="PANTHER" id="PTHR47634">
    <property type="entry name" value="PROTEIN KINASE DOMAIN-CONTAINING PROTEIN-RELATED"/>
    <property type="match status" value="1"/>
</dbReference>
<dbReference type="PANTHER" id="PTHR47634:SF9">
    <property type="entry name" value="PROTEIN KINASE DOMAIN-CONTAINING PROTEIN-RELATED"/>
    <property type="match status" value="1"/>
</dbReference>
<evidence type="ECO:0000256" key="9">
    <source>
        <dbReference type="SAM" id="MobiDB-lite"/>
    </source>
</evidence>
<evidence type="ECO:0000256" key="3">
    <source>
        <dbReference type="ARBA" id="ARBA00022679"/>
    </source>
</evidence>
<dbReference type="InterPro" id="IPR008271">
    <property type="entry name" value="Ser/Thr_kinase_AS"/>
</dbReference>
<dbReference type="GO" id="GO:0004674">
    <property type="term" value="F:protein serine/threonine kinase activity"/>
    <property type="evidence" value="ECO:0007669"/>
    <property type="project" value="UniProtKB-KW"/>
</dbReference>
<dbReference type="FunFam" id="1.10.510.10:FF:001654">
    <property type="entry name" value="SRSF protein kinase 3"/>
    <property type="match status" value="1"/>
</dbReference>
<keyword evidence="2" id="KW-0723">Serine/threonine-protein kinase</keyword>
<comment type="catalytic activity">
    <reaction evidence="8">
        <text>L-seryl-[protein] + ATP = O-phospho-L-seryl-[protein] + ADP + H(+)</text>
        <dbReference type="Rhea" id="RHEA:17989"/>
        <dbReference type="Rhea" id="RHEA-COMP:9863"/>
        <dbReference type="Rhea" id="RHEA-COMP:11604"/>
        <dbReference type="ChEBI" id="CHEBI:15378"/>
        <dbReference type="ChEBI" id="CHEBI:29999"/>
        <dbReference type="ChEBI" id="CHEBI:30616"/>
        <dbReference type="ChEBI" id="CHEBI:83421"/>
        <dbReference type="ChEBI" id="CHEBI:456216"/>
        <dbReference type="EC" id="2.7.11.1"/>
    </reaction>
</comment>
<evidence type="ECO:0000256" key="5">
    <source>
        <dbReference type="ARBA" id="ARBA00022777"/>
    </source>
</evidence>
<proteinExistence type="predicted"/>
<dbReference type="SMART" id="SM00220">
    <property type="entry name" value="S_TKc"/>
    <property type="match status" value="1"/>
</dbReference>
<evidence type="ECO:0000259" key="10">
    <source>
        <dbReference type="PROSITE" id="PS50011"/>
    </source>
</evidence>
<keyword evidence="3" id="KW-0808">Transferase</keyword>
<dbReference type="GO" id="GO:0005524">
    <property type="term" value="F:ATP binding"/>
    <property type="evidence" value="ECO:0007669"/>
    <property type="project" value="UniProtKB-KW"/>
</dbReference>
<evidence type="ECO:0000256" key="1">
    <source>
        <dbReference type="ARBA" id="ARBA00012513"/>
    </source>
</evidence>
<reference evidence="12" key="1">
    <citation type="submission" date="2022-11" db="UniProtKB">
        <authorList>
            <consortium name="WormBaseParasite"/>
        </authorList>
    </citation>
    <scope>IDENTIFICATION</scope>
</reference>
<dbReference type="GO" id="GO:0005737">
    <property type="term" value="C:cytoplasm"/>
    <property type="evidence" value="ECO:0007669"/>
    <property type="project" value="TreeGrafter"/>
</dbReference>